<dbReference type="Proteomes" id="UP000199071">
    <property type="component" value="Unassembled WGS sequence"/>
</dbReference>
<dbReference type="EMBL" id="FMXQ01000010">
    <property type="protein sequence ID" value="SDB53176.1"/>
    <property type="molecule type" value="Genomic_DNA"/>
</dbReference>
<keyword evidence="3" id="KW-1185">Reference proteome</keyword>
<accession>A0A1G6E6Z7</accession>
<evidence type="ECO:0000313" key="3">
    <source>
        <dbReference type="Proteomes" id="UP000199071"/>
    </source>
</evidence>
<evidence type="ECO:0000313" key="2">
    <source>
        <dbReference type="EMBL" id="SDB53176.1"/>
    </source>
</evidence>
<sequence length="152" mass="16106">MRIVVAALPIVLFAATVCFGFGLVLPIAVFESFLVFSERPSLIEVLTGLWQEGDRAIAAVVGLFSVAFPAAKLMVLHLAAYSPDRIHWVKRVGVLSKWSMADVLVVALAIFAAKTSGLAEAATQAGIWFYAAATLLSAGAAMILTRRVGGDE</sequence>
<organism evidence="2 3">
    <name type="scientific">Bauldia litoralis</name>
    <dbReference type="NCBI Taxonomy" id="665467"/>
    <lineage>
        <taxon>Bacteria</taxon>
        <taxon>Pseudomonadati</taxon>
        <taxon>Pseudomonadota</taxon>
        <taxon>Alphaproteobacteria</taxon>
        <taxon>Hyphomicrobiales</taxon>
        <taxon>Kaistiaceae</taxon>
        <taxon>Bauldia</taxon>
    </lineage>
</organism>
<feature type="transmembrane region" description="Helical" evidence="1">
    <location>
        <begin position="125"/>
        <end position="144"/>
    </location>
</feature>
<protein>
    <submittedName>
        <fullName evidence="2">Paraquat-inducible protein A</fullName>
    </submittedName>
</protein>
<dbReference type="RefSeq" id="WP_090879724.1">
    <property type="nucleotide sequence ID" value="NZ_FMXQ01000010.1"/>
</dbReference>
<evidence type="ECO:0000256" key="1">
    <source>
        <dbReference type="SAM" id="Phobius"/>
    </source>
</evidence>
<keyword evidence="1" id="KW-1133">Transmembrane helix</keyword>
<dbReference type="AlphaFoldDB" id="A0A1G6E6Z7"/>
<dbReference type="InterPro" id="IPR007498">
    <property type="entry name" value="PqiA-like"/>
</dbReference>
<feature type="transmembrane region" description="Helical" evidence="1">
    <location>
        <begin position="92"/>
        <end position="113"/>
    </location>
</feature>
<gene>
    <name evidence="2" type="ORF">SAMN02982931_04206</name>
</gene>
<proteinExistence type="predicted"/>
<dbReference type="Pfam" id="PF04403">
    <property type="entry name" value="PqiA"/>
    <property type="match status" value="1"/>
</dbReference>
<reference evidence="2 3" key="1">
    <citation type="submission" date="2016-10" db="EMBL/GenBank/DDBJ databases">
        <authorList>
            <person name="de Groot N.N."/>
        </authorList>
    </citation>
    <scope>NUCLEOTIDE SEQUENCE [LARGE SCALE GENOMIC DNA]</scope>
    <source>
        <strain evidence="2 3">ATCC 35022</strain>
    </source>
</reference>
<feature type="transmembrane region" description="Helical" evidence="1">
    <location>
        <begin position="12"/>
        <end position="36"/>
    </location>
</feature>
<feature type="transmembrane region" description="Helical" evidence="1">
    <location>
        <begin position="56"/>
        <end position="80"/>
    </location>
</feature>
<dbReference type="OrthoDB" id="5372500at2"/>
<name>A0A1G6E6Z7_9HYPH</name>
<keyword evidence="1" id="KW-0472">Membrane</keyword>
<dbReference type="STRING" id="665467.SAMN02982931_04206"/>
<keyword evidence="1" id="KW-0812">Transmembrane</keyword>